<evidence type="ECO:0000259" key="2">
    <source>
        <dbReference type="Pfam" id="PF18701"/>
    </source>
</evidence>
<protein>
    <recommendedName>
        <fullName evidence="2">DUF5641 domain-containing protein</fullName>
    </recommendedName>
</protein>
<dbReference type="Proteomes" id="UP000499080">
    <property type="component" value="Unassembled WGS sequence"/>
</dbReference>
<dbReference type="InterPro" id="IPR040676">
    <property type="entry name" value="DUF5641"/>
</dbReference>
<feature type="domain" description="DUF5641" evidence="2">
    <location>
        <begin position="10"/>
        <end position="70"/>
    </location>
</feature>
<dbReference type="EMBL" id="BGPR01019830">
    <property type="protein sequence ID" value="GBN83054.1"/>
    <property type="molecule type" value="Genomic_DNA"/>
</dbReference>
<keyword evidence="1" id="KW-0472">Membrane</keyword>
<dbReference type="Pfam" id="PF18701">
    <property type="entry name" value="DUF5641"/>
    <property type="match status" value="1"/>
</dbReference>
<evidence type="ECO:0000313" key="4">
    <source>
        <dbReference type="Proteomes" id="UP000499080"/>
    </source>
</evidence>
<feature type="transmembrane region" description="Helical" evidence="1">
    <location>
        <begin position="93"/>
        <end position="115"/>
    </location>
</feature>
<keyword evidence="4" id="KW-1185">Reference proteome</keyword>
<accession>A0A4Y2S4E2</accession>
<name>A0A4Y2S4E2_ARAVE</name>
<dbReference type="AlphaFoldDB" id="A0A4Y2S4E2"/>
<evidence type="ECO:0000313" key="3">
    <source>
        <dbReference type="EMBL" id="GBN83054.1"/>
    </source>
</evidence>
<organism evidence="3 4">
    <name type="scientific">Araneus ventricosus</name>
    <name type="common">Orbweaver spider</name>
    <name type="synonym">Epeira ventricosa</name>
    <dbReference type="NCBI Taxonomy" id="182803"/>
    <lineage>
        <taxon>Eukaryota</taxon>
        <taxon>Metazoa</taxon>
        <taxon>Ecdysozoa</taxon>
        <taxon>Arthropoda</taxon>
        <taxon>Chelicerata</taxon>
        <taxon>Arachnida</taxon>
        <taxon>Araneae</taxon>
        <taxon>Araneomorphae</taxon>
        <taxon>Entelegynae</taxon>
        <taxon>Araneoidea</taxon>
        <taxon>Araneidae</taxon>
        <taxon>Araneus</taxon>
    </lineage>
</organism>
<keyword evidence="1" id="KW-0812">Transmembrane</keyword>
<gene>
    <name evidence="3" type="ORF">AVEN_39405_1</name>
</gene>
<keyword evidence="1" id="KW-1133">Transmembrane helix</keyword>
<proteinExistence type="predicted"/>
<evidence type="ECO:0000256" key="1">
    <source>
        <dbReference type="SAM" id="Phobius"/>
    </source>
</evidence>
<reference evidence="3 4" key="1">
    <citation type="journal article" date="2019" name="Sci. Rep.">
        <title>Orb-weaving spider Araneus ventricosus genome elucidates the spidroin gene catalogue.</title>
        <authorList>
            <person name="Kono N."/>
            <person name="Nakamura H."/>
            <person name="Ohtoshi R."/>
            <person name="Moran D.A.P."/>
            <person name="Shinohara A."/>
            <person name="Yoshida Y."/>
            <person name="Fujiwara M."/>
            <person name="Mori M."/>
            <person name="Tomita M."/>
            <person name="Arakawa K."/>
        </authorList>
    </citation>
    <scope>NUCLEOTIDE SEQUENCE [LARGE SCALE GENOMIC DNA]</scope>
</reference>
<sequence>MDLRNAHALKNHNTQQNIRIDDAVLIEGGNKSKLLWRLGRVIQGFPGRDGGVRSSLLKTSAGTLKRPVGSVWKVFDIVDGAPAVSGDVSGDVVYIWMLPITISVVVCTFLPTSALSPRISPQPSADPLIGLSETSMYAERICEYWF</sequence>
<comment type="caution">
    <text evidence="3">The sequence shown here is derived from an EMBL/GenBank/DDBJ whole genome shotgun (WGS) entry which is preliminary data.</text>
</comment>
<dbReference type="OrthoDB" id="6020750at2759"/>